<proteinExistence type="predicted"/>
<sequence length="71" mass="7641">MAPFRDPPTLLSSPRVVDPGLFKFAPSGDRVILPYPLSASLLIGEAAQKGDGHKAGKVQFKCLVNRNHLIS</sequence>
<reference evidence="1 2" key="1">
    <citation type="submission" date="2018-05" db="EMBL/GenBank/DDBJ databases">
        <title>Marinilabilia rubrum sp. nov., isolated from saltern sediment.</title>
        <authorList>
            <person name="Zhang R."/>
        </authorList>
    </citation>
    <scope>NUCLEOTIDE SEQUENCE [LARGE SCALE GENOMIC DNA]</scope>
    <source>
        <strain evidence="1 2">WTE16</strain>
    </source>
</reference>
<accession>A0A2U2BBR8</accession>
<dbReference type="AlphaFoldDB" id="A0A2U2BBR8"/>
<dbReference type="EMBL" id="QEWP01000003">
    <property type="protein sequence ID" value="PWE00477.1"/>
    <property type="molecule type" value="Genomic_DNA"/>
</dbReference>
<organism evidence="1 2">
    <name type="scientific">Marinilabilia rubra</name>
    <dbReference type="NCBI Taxonomy" id="2162893"/>
    <lineage>
        <taxon>Bacteria</taxon>
        <taxon>Pseudomonadati</taxon>
        <taxon>Bacteroidota</taxon>
        <taxon>Bacteroidia</taxon>
        <taxon>Marinilabiliales</taxon>
        <taxon>Marinilabiliaceae</taxon>
        <taxon>Marinilabilia</taxon>
    </lineage>
</organism>
<evidence type="ECO:0000313" key="2">
    <source>
        <dbReference type="Proteomes" id="UP000244956"/>
    </source>
</evidence>
<evidence type="ECO:0000313" key="1">
    <source>
        <dbReference type="EMBL" id="PWE00477.1"/>
    </source>
</evidence>
<comment type="caution">
    <text evidence="1">The sequence shown here is derived from an EMBL/GenBank/DDBJ whole genome shotgun (WGS) entry which is preliminary data.</text>
</comment>
<dbReference type="Proteomes" id="UP000244956">
    <property type="component" value="Unassembled WGS sequence"/>
</dbReference>
<gene>
    <name evidence="1" type="ORF">DDZ16_05990</name>
</gene>
<name>A0A2U2BBR8_9BACT</name>
<protein>
    <submittedName>
        <fullName evidence="1">Uncharacterized protein</fullName>
    </submittedName>
</protein>
<keyword evidence="2" id="KW-1185">Reference proteome</keyword>